<gene>
    <name evidence="1" type="ORF">GCM10010909_04900</name>
</gene>
<dbReference type="Proteomes" id="UP001156641">
    <property type="component" value="Unassembled WGS sequence"/>
</dbReference>
<name>A0ABQ6A5I0_9PROT</name>
<protein>
    <submittedName>
        <fullName evidence="1">Metal-binding protein</fullName>
    </submittedName>
</protein>
<proteinExistence type="predicted"/>
<organism evidence="1 2">
    <name type="scientific">Acidocella aquatica</name>
    <dbReference type="NCBI Taxonomy" id="1922313"/>
    <lineage>
        <taxon>Bacteria</taxon>
        <taxon>Pseudomonadati</taxon>
        <taxon>Pseudomonadota</taxon>
        <taxon>Alphaproteobacteria</taxon>
        <taxon>Acetobacterales</taxon>
        <taxon>Acidocellaceae</taxon>
        <taxon>Acidocella</taxon>
    </lineage>
</organism>
<comment type="caution">
    <text evidence="1">The sequence shown here is derived from an EMBL/GenBank/DDBJ whole genome shotgun (WGS) entry which is preliminary data.</text>
</comment>
<dbReference type="Pfam" id="PF02620">
    <property type="entry name" value="YceD"/>
    <property type="match status" value="1"/>
</dbReference>
<sequence length="173" mass="19097">MEQNFHRPIRASHIKDATQEHILLADEATRGELASRFSLPGIALLRGEFTLRHERAGVIAARLRMQAKVTQTCVLTLEPFDARIDEECELRFVPAQSLPESEGVELDPETLEGPDEIPYTADLLDLGEALAEQLALALDPYPRKPGATLPDEFTGEPENPFAVLKARKGGLDT</sequence>
<dbReference type="RefSeq" id="WP_284256343.1">
    <property type="nucleotide sequence ID" value="NZ_BSOS01000007.1"/>
</dbReference>
<dbReference type="EMBL" id="BSOS01000007">
    <property type="protein sequence ID" value="GLR65812.1"/>
    <property type="molecule type" value="Genomic_DNA"/>
</dbReference>
<accession>A0ABQ6A5I0</accession>
<keyword evidence="2" id="KW-1185">Reference proteome</keyword>
<dbReference type="InterPro" id="IPR003772">
    <property type="entry name" value="YceD"/>
</dbReference>
<reference evidence="2" key="1">
    <citation type="journal article" date="2019" name="Int. J. Syst. Evol. Microbiol.">
        <title>The Global Catalogue of Microorganisms (GCM) 10K type strain sequencing project: providing services to taxonomists for standard genome sequencing and annotation.</title>
        <authorList>
            <consortium name="The Broad Institute Genomics Platform"/>
            <consortium name="The Broad Institute Genome Sequencing Center for Infectious Disease"/>
            <person name="Wu L."/>
            <person name="Ma J."/>
        </authorList>
    </citation>
    <scope>NUCLEOTIDE SEQUENCE [LARGE SCALE GENOMIC DNA]</scope>
    <source>
        <strain evidence="2">NBRC 112502</strain>
    </source>
</reference>
<evidence type="ECO:0000313" key="2">
    <source>
        <dbReference type="Proteomes" id="UP001156641"/>
    </source>
</evidence>
<evidence type="ECO:0000313" key="1">
    <source>
        <dbReference type="EMBL" id="GLR65812.1"/>
    </source>
</evidence>